<dbReference type="AlphaFoldDB" id="A0A7W6JDB5"/>
<gene>
    <name evidence="5" type="ORF">GGR12_001883</name>
</gene>
<dbReference type="RefSeq" id="WP_183204152.1">
    <property type="nucleotide sequence ID" value="NZ_BAAAER010000001.1"/>
</dbReference>
<dbReference type="PROSITE" id="PS51891">
    <property type="entry name" value="CENP_V_GFA"/>
    <property type="match status" value="1"/>
</dbReference>
<proteinExistence type="inferred from homology"/>
<dbReference type="Pfam" id="PF04828">
    <property type="entry name" value="GFA"/>
    <property type="match status" value="1"/>
</dbReference>
<keyword evidence="6" id="KW-1185">Reference proteome</keyword>
<evidence type="ECO:0000259" key="4">
    <source>
        <dbReference type="PROSITE" id="PS51891"/>
    </source>
</evidence>
<evidence type="ECO:0000256" key="3">
    <source>
        <dbReference type="ARBA" id="ARBA00022833"/>
    </source>
</evidence>
<evidence type="ECO:0000256" key="1">
    <source>
        <dbReference type="ARBA" id="ARBA00005495"/>
    </source>
</evidence>
<dbReference type="SUPFAM" id="SSF51316">
    <property type="entry name" value="Mss4-like"/>
    <property type="match status" value="1"/>
</dbReference>
<protein>
    <recommendedName>
        <fullName evidence="4">CENP-V/GFA domain-containing protein</fullName>
    </recommendedName>
</protein>
<organism evidence="5 6">
    <name type="scientific">Brevundimonas lenta</name>
    <dbReference type="NCBI Taxonomy" id="424796"/>
    <lineage>
        <taxon>Bacteria</taxon>
        <taxon>Pseudomonadati</taxon>
        <taxon>Pseudomonadota</taxon>
        <taxon>Alphaproteobacteria</taxon>
        <taxon>Caulobacterales</taxon>
        <taxon>Caulobacteraceae</taxon>
        <taxon>Brevundimonas</taxon>
    </lineage>
</organism>
<dbReference type="GO" id="GO:0016846">
    <property type="term" value="F:carbon-sulfur lyase activity"/>
    <property type="evidence" value="ECO:0007669"/>
    <property type="project" value="InterPro"/>
</dbReference>
<dbReference type="InterPro" id="IPR052355">
    <property type="entry name" value="CENP-V-like"/>
</dbReference>
<reference evidence="5 6" key="1">
    <citation type="submission" date="2020-08" db="EMBL/GenBank/DDBJ databases">
        <title>Genomic Encyclopedia of Type Strains, Phase IV (KMG-IV): sequencing the most valuable type-strain genomes for metagenomic binning, comparative biology and taxonomic classification.</title>
        <authorList>
            <person name="Goeker M."/>
        </authorList>
    </citation>
    <scope>NUCLEOTIDE SEQUENCE [LARGE SCALE GENOMIC DNA]</scope>
    <source>
        <strain evidence="5 6">DSM 23960</strain>
    </source>
</reference>
<comment type="caution">
    <text evidence="5">The sequence shown here is derived from an EMBL/GenBank/DDBJ whole genome shotgun (WGS) entry which is preliminary data.</text>
</comment>
<name>A0A7W6JDB5_9CAUL</name>
<comment type="similarity">
    <text evidence="1">Belongs to the Gfa family.</text>
</comment>
<dbReference type="Gene3D" id="2.170.150.70">
    <property type="match status" value="1"/>
</dbReference>
<dbReference type="InterPro" id="IPR006913">
    <property type="entry name" value="CENP-V/GFA"/>
</dbReference>
<dbReference type="PANTHER" id="PTHR28620">
    <property type="entry name" value="CENTROMERE PROTEIN V"/>
    <property type="match status" value="1"/>
</dbReference>
<dbReference type="EMBL" id="JACIDM010000002">
    <property type="protein sequence ID" value="MBB4083017.1"/>
    <property type="molecule type" value="Genomic_DNA"/>
</dbReference>
<dbReference type="Proteomes" id="UP000529946">
    <property type="component" value="Unassembled WGS sequence"/>
</dbReference>
<keyword evidence="3" id="KW-0862">Zinc</keyword>
<sequence>MAEPKTHQGSCHCGAVAYEVDTDLDGVIECNCSHCYRKGFMLAFVPPDNFRQTAYGAQNAYTFNSHKIRHQFCEACGVQTFARGETPDGSQMVAVNVRTLTDVEPWSLTPKRVDGRSF</sequence>
<keyword evidence="2" id="KW-0479">Metal-binding</keyword>
<feature type="domain" description="CENP-V/GFA" evidence="4">
    <location>
        <begin position="7"/>
        <end position="118"/>
    </location>
</feature>
<evidence type="ECO:0000313" key="6">
    <source>
        <dbReference type="Proteomes" id="UP000529946"/>
    </source>
</evidence>
<accession>A0A7W6JDB5</accession>
<dbReference type="InterPro" id="IPR011057">
    <property type="entry name" value="Mss4-like_sf"/>
</dbReference>
<evidence type="ECO:0000313" key="5">
    <source>
        <dbReference type="EMBL" id="MBB4083017.1"/>
    </source>
</evidence>
<dbReference type="GO" id="GO:0046872">
    <property type="term" value="F:metal ion binding"/>
    <property type="evidence" value="ECO:0007669"/>
    <property type="project" value="UniProtKB-KW"/>
</dbReference>
<dbReference type="PANTHER" id="PTHR28620:SF1">
    <property type="entry name" value="CENP-V_GFA DOMAIN-CONTAINING PROTEIN"/>
    <property type="match status" value="1"/>
</dbReference>
<evidence type="ECO:0000256" key="2">
    <source>
        <dbReference type="ARBA" id="ARBA00022723"/>
    </source>
</evidence>